<dbReference type="EMBL" id="CP035492">
    <property type="protein sequence ID" value="QAY66396.1"/>
    <property type="molecule type" value="Genomic_DNA"/>
</dbReference>
<gene>
    <name evidence="3" type="ORF">ET464_08215</name>
</gene>
<sequence length="181" mass="20406">MNRASGWFTAAFILAALAVYLFVWGDQTQVQAADFKPKAGSSSVAFQLPGLDDQPYTVGGPQDKLTLVNFWASWCGPCELEAPDLQKLHEQYGDALLMYGLNATKYDKERAARQFVQDQKFTFPVLMDRDGKVTDMYKVNTFPTTFLIDRNGVILERINGVITYGEWERLINQYIGENKSG</sequence>
<reference evidence="3 4" key="1">
    <citation type="submission" date="2019-01" db="EMBL/GenBank/DDBJ databases">
        <title>Genome sequencing of strain FW100M-2.</title>
        <authorList>
            <person name="Heo J."/>
            <person name="Kim S.-J."/>
            <person name="Kim J.-S."/>
            <person name="Hong S.-B."/>
            <person name="Kwon S.-W."/>
        </authorList>
    </citation>
    <scope>NUCLEOTIDE SEQUENCE [LARGE SCALE GENOMIC DNA]</scope>
    <source>
        <strain evidence="3 4">FW100M-2</strain>
    </source>
</reference>
<organism evidence="3 4">
    <name type="scientific">Paenibacillus protaetiae</name>
    <dbReference type="NCBI Taxonomy" id="2509456"/>
    <lineage>
        <taxon>Bacteria</taxon>
        <taxon>Bacillati</taxon>
        <taxon>Bacillota</taxon>
        <taxon>Bacilli</taxon>
        <taxon>Bacillales</taxon>
        <taxon>Paenibacillaceae</taxon>
        <taxon>Paenibacillus</taxon>
    </lineage>
</organism>
<dbReference type="InterPro" id="IPR036249">
    <property type="entry name" value="Thioredoxin-like_sf"/>
</dbReference>
<evidence type="ECO:0000313" key="4">
    <source>
        <dbReference type="Proteomes" id="UP000293568"/>
    </source>
</evidence>
<dbReference type="PROSITE" id="PS51352">
    <property type="entry name" value="THIOREDOXIN_2"/>
    <property type="match status" value="1"/>
</dbReference>
<dbReference type="InterPro" id="IPR013766">
    <property type="entry name" value="Thioredoxin_domain"/>
</dbReference>
<dbReference type="Pfam" id="PF00578">
    <property type="entry name" value="AhpC-TSA"/>
    <property type="match status" value="1"/>
</dbReference>
<protein>
    <submittedName>
        <fullName evidence="3">TlpA family protein disulfide reductase</fullName>
    </submittedName>
</protein>
<dbReference type="Proteomes" id="UP000293568">
    <property type="component" value="Chromosome"/>
</dbReference>
<dbReference type="CDD" id="cd02966">
    <property type="entry name" value="TlpA_like_family"/>
    <property type="match status" value="1"/>
</dbReference>
<evidence type="ECO:0000259" key="2">
    <source>
        <dbReference type="PROSITE" id="PS51352"/>
    </source>
</evidence>
<keyword evidence="1" id="KW-1015">Disulfide bond</keyword>
<dbReference type="AlphaFoldDB" id="A0A4P6EUP7"/>
<dbReference type="SUPFAM" id="SSF52833">
    <property type="entry name" value="Thioredoxin-like"/>
    <property type="match status" value="1"/>
</dbReference>
<evidence type="ECO:0000256" key="1">
    <source>
        <dbReference type="ARBA" id="ARBA00023157"/>
    </source>
</evidence>
<dbReference type="GO" id="GO:0016491">
    <property type="term" value="F:oxidoreductase activity"/>
    <property type="evidence" value="ECO:0007669"/>
    <property type="project" value="InterPro"/>
</dbReference>
<dbReference type="PANTHER" id="PTHR42852">
    <property type="entry name" value="THIOL:DISULFIDE INTERCHANGE PROTEIN DSBE"/>
    <property type="match status" value="1"/>
</dbReference>
<dbReference type="InterPro" id="IPR017937">
    <property type="entry name" value="Thioredoxin_CS"/>
</dbReference>
<proteinExistence type="predicted"/>
<dbReference type="PROSITE" id="PS00194">
    <property type="entry name" value="THIOREDOXIN_1"/>
    <property type="match status" value="1"/>
</dbReference>
<evidence type="ECO:0000313" key="3">
    <source>
        <dbReference type="EMBL" id="QAY66396.1"/>
    </source>
</evidence>
<dbReference type="InterPro" id="IPR000866">
    <property type="entry name" value="AhpC/TSA"/>
</dbReference>
<dbReference type="InterPro" id="IPR050553">
    <property type="entry name" value="Thioredoxin_ResA/DsbE_sf"/>
</dbReference>
<name>A0A4P6EUP7_9BACL</name>
<feature type="domain" description="Thioredoxin" evidence="2">
    <location>
        <begin position="37"/>
        <end position="176"/>
    </location>
</feature>
<keyword evidence="4" id="KW-1185">Reference proteome</keyword>
<dbReference type="OrthoDB" id="25753at2"/>
<dbReference type="PANTHER" id="PTHR42852:SF13">
    <property type="entry name" value="PROTEIN DIPZ"/>
    <property type="match status" value="1"/>
</dbReference>
<dbReference type="GO" id="GO:0016209">
    <property type="term" value="F:antioxidant activity"/>
    <property type="evidence" value="ECO:0007669"/>
    <property type="project" value="InterPro"/>
</dbReference>
<accession>A0A4P6EUP7</accession>
<dbReference type="KEGG" id="pprt:ET464_08215"/>
<dbReference type="Gene3D" id="3.40.30.10">
    <property type="entry name" value="Glutaredoxin"/>
    <property type="match status" value="1"/>
</dbReference>
<dbReference type="RefSeq" id="WP_129439939.1">
    <property type="nucleotide sequence ID" value="NZ_CP035492.1"/>
</dbReference>